<name>A0ABU0PE84_9MICO</name>
<evidence type="ECO:0000313" key="1">
    <source>
        <dbReference type="EMBL" id="MDQ0645633.1"/>
    </source>
</evidence>
<gene>
    <name evidence="1" type="ORF">QFZ46_003793</name>
</gene>
<dbReference type="InterPro" id="IPR012349">
    <property type="entry name" value="Split_barrel_FMN-bd"/>
</dbReference>
<reference evidence="1 2" key="1">
    <citation type="submission" date="2023-07" db="EMBL/GenBank/DDBJ databases">
        <title>Comparative genomics of wheat-associated soil bacteria to identify genetic determinants of phenazine resistance.</title>
        <authorList>
            <person name="Mouncey N."/>
        </authorList>
    </citation>
    <scope>NUCLEOTIDE SEQUENCE [LARGE SCALE GENOMIC DNA]</scope>
    <source>
        <strain evidence="1 2">W2I7</strain>
    </source>
</reference>
<protein>
    <submittedName>
        <fullName evidence="1">Transcriptional regulator</fullName>
    </submittedName>
</protein>
<proteinExistence type="predicted"/>
<sequence>MRQNPSFTLADVTEMRRVIEQNPWATIVSASEDGQVASHYVMMLEEGRDDLTIVGHVGRPDDRIHGMGGRELLVVFQGPHGYVSPGWYGAGTQAVPTWNYIAVHLSGVPEILSDEENLRVLDRLVERFEGRLPDPRLMWERPNDEAFVHRLASGTVGFRLTPTRVVAKRKLSQNKDAETVERVIAELQSDGVYSNVALAGEMRRAQDARPGRTA</sequence>
<dbReference type="InterPro" id="IPR007396">
    <property type="entry name" value="TR_PAI2-type"/>
</dbReference>
<keyword evidence="2" id="KW-1185">Reference proteome</keyword>
<dbReference type="PIRSF" id="PIRSF010372">
    <property type="entry name" value="PaiB"/>
    <property type="match status" value="1"/>
</dbReference>
<evidence type="ECO:0000313" key="2">
    <source>
        <dbReference type="Proteomes" id="UP001239085"/>
    </source>
</evidence>
<dbReference type="SUPFAM" id="SSF50475">
    <property type="entry name" value="FMN-binding split barrel"/>
    <property type="match status" value="1"/>
</dbReference>
<dbReference type="EMBL" id="JAUSXK010000001">
    <property type="protein sequence ID" value="MDQ0645633.1"/>
    <property type="molecule type" value="Genomic_DNA"/>
</dbReference>
<dbReference type="RefSeq" id="WP_307364083.1">
    <property type="nucleotide sequence ID" value="NZ_JAUSXK010000001.1"/>
</dbReference>
<dbReference type="Proteomes" id="UP001239085">
    <property type="component" value="Unassembled WGS sequence"/>
</dbReference>
<organism evidence="1 2">
    <name type="scientific">Microbacterium murale</name>
    <dbReference type="NCBI Taxonomy" id="1081040"/>
    <lineage>
        <taxon>Bacteria</taxon>
        <taxon>Bacillati</taxon>
        <taxon>Actinomycetota</taxon>
        <taxon>Actinomycetes</taxon>
        <taxon>Micrococcales</taxon>
        <taxon>Microbacteriaceae</taxon>
        <taxon>Microbacterium</taxon>
    </lineage>
</organism>
<accession>A0ABU0PE84</accession>
<comment type="caution">
    <text evidence="1">The sequence shown here is derived from an EMBL/GenBank/DDBJ whole genome shotgun (WGS) entry which is preliminary data.</text>
</comment>
<dbReference type="Pfam" id="PF04299">
    <property type="entry name" value="FMN_bind_2"/>
    <property type="match status" value="1"/>
</dbReference>
<dbReference type="PANTHER" id="PTHR35802">
    <property type="entry name" value="PROTEASE SYNTHASE AND SPORULATION PROTEIN PAI 2"/>
    <property type="match status" value="1"/>
</dbReference>
<dbReference type="PANTHER" id="PTHR35802:SF1">
    <property type="entry name" value="PROTEASE SYNTHASE AND SPORULATION PROTEIN PAI 2"/>
    <property type="match status" value="1"/>
</dbReference>
<dbReference type="Gene3D" id="2.30.110.10">
    <property type="entry name" value="Electron Transport, Fmn-binding Protein, Chain A"/>
    <property type="match status" value="1"/>
</dbReference>